<evidence type="ECO:0000313" key="8">
    <source>
        <dbReference type="EMBL" id="TNJ42156.1"/>
    </source>
</evidence>
<protein>
    <submittedName>
        <fullName evidence="8">Sigma-70 family RNA polymerase sigma factor</fullName>
    </submittedName>
</protein>
<dbReference type="Gene3D" id="1.10.10.10">
    <property type="entry name" value="Winged helix-like DNA-binding domain superfamily/Winged helix DNA-binding domain"/>
    <property type="match status" value="1"/>
</dbReference>
<dbReference type="SUPFAM" id="SSF88946">
    <property type="entry name" value="Sigma2 domain of RNA polymerase sigma factors"/>
    <property type="match status" value="1"/>
</dbReference>
<comment type="similarity">
    <text evidence="1">Belongs to the sigma-70 factor family. ECF subfamily.</text>
</comment>
<feature type="domain" description="RNA polymerase sigma-70 region 2" evidence="6">
    <location>
        <begin position="27"/>
        <end position="94"/>
    </location>
</feature>
<dbReference type="EMBL" id="VDCS01000015">
    <property type="protein sequence ID" value="TNJ42156.1"/>
    <property type="molecule type" value="Genomic_DNA"/>
</dbReference>
<dbReference type="GO" id="GO:0003677">
    <property type="term" value="F:DNA binding"/>
    <property type="evidence" value="ECO:0007669"/>
    <property type="project" value="UniProtKB-KW"/>
</dbReference>
<gene>
    <name evidence="8" type="ORF">FGF67_14755</name>
</gene>
<dbReference type="NCBIfam" id="TIGR02937">
    <property type="entry name" value="sigma70-ECF"/>
    <property type="match status" value="1"/>
</dbReference>
<dbReference type="Gene3D" id="1.10.1740.10">
    <property type="match status" value="1"/>
</dbReference>
<dbReference type="InterPro" id="IPR013249">
    <property type="entry name" value="RNA_pol_sigma70_r4_t2"/>
</dbReference>
<dbReference type="Proteomes" id="UP000308713">
    <property type="component" value="Unassembled WGS sequence"/>
</dbReference>
<feature type="domain" description="RNA polymerase sigma factor 70 region 4 type 2" evidence="7">
    <location>
        <begin position="122"/>
        <end position="174"/>
    </location>
</feature>
<dbReference type="GO" id="GO:0006352">
    <property type="term" value="P:DNA-templated transcription initiation"/>
    <property type="evidence" value="ECO:0007669"/>
    <property type="project" value="InterPro"/>
</dbReference>
<dbReference type="CDD" id="cd06171">
    <property type="entry name" value="Sigma70_r4"/>
    <property type="match status" value="1"/>
</dbReference>
<dbReference type="Pfam" id="PF04542">
    <property type="entry name" value="Sigma70_r2"/>
    <property type="match status" value="1"/>
</dbReference>
<accession>A0A5C4SEX7</accession>
<evidence type="ECO:0000259" key="7">
    <source>
        <dbReference type="Pfam" id="PF08281"/>
    </source>
</evidence>
<dbReference type="InterPro" id="IPR013324">
    <property type="entry name" value="RNA_pol_sigma_r3/r4-like"/>
</dbReference>
<keyword evidence="2" id="KW-0805">Transcription regulation</keyword>
<evidence type="ECO:0000256" key="1">
    <source>
        <dbReference type="ARBA" id="ARBA00010641"/>
    </source>
</evidence>
<keyword evidence="3" id="KW-0731">Sigma factor</keyword>
<dbReference type="PANTHER" id="PTHR43133:SF8">
    <property type="entry name" value="RNA POLYMERASE SIGMA FACTOR HI_1459-RELATED"/>
    <property type="match status" value="1"/>
</dbReference>
<sequence>MRKKQQLVDKQLIIEYQSGHVKALPVLVKRWHKTFCEKAYWITKDADVAKDIAQESWTTIITKLPHLKKAESFGSWALRIVYTKSLDFINETQRINKNKEVFKVSEKTKLLEDQEVDLILKQRLIHVINELPETQQAVIKLFYVQEYSIKEIGDILNVSVGTVKSRLFTAREKLKEVLIKNKNYEN</sequence>
<keyword evidence="4" id="KW-0238">DNA-binding</keyword>
<dbReference type="SUPFAM" id="SSF88659">
    <property type="entry name" value="Sigma3 and sigma4 domains of RNA polymerase sigma factors"/>
    <property type="match status" value="1"/>
</dbReference>
<comment type="caution">
    <text evidence="8">The sequence shown here is derived from an EMBL/GenBank/DDBJ whole genome shotgun (WGS) entry which is preliminary data.</text>
</comment>
<evidence type="ECO:0000256" key="3">
    <source>
        <dbReference type="ARBA" id="ARBA00023082"/>
    </source>
</evidence>
<keyword evidence="5" id="KW-0804">Transcription</keyword>
<dbReference type="InterPro" id="IPR039425">
    <property type="entry name" value="RNA_pol_sigma-70-like"/>
</dbReference>
<dbReference type="InterPro" id="IPR013325">
    <property type="entry name" value="RNA_pol_sigma_r2"/>
</dbReference>
<evidence type="ECO:0000313" key="9">
    <source>
        <dbReference type="Proteomes" id="UP000308713"/>
    </source>
</evidence>
<dbReference type="InterPro" id="IPR014284">
    <property type="entry name" value="RNA_pol_sigma-70_dom"/>
</dbReference>
<dbReference type="InterPro" id="IPR036388">
    <property type="entry name" value="WH-like_DNA-bd_sf"/>
</dbReference>
<dbReference type="OrthoDB" id="9795666at2"/>
<evidence type="ECO:0000256" key="2">
    <source>
        <dbReference type="ARBA" id="ARBA00023015"/>
    </source>
</evidence>
<keyword evidence="9" id="KW-1185">Reference proteome</keyword>
<dbReference type="PANTHER" id="PTHR43133">
    <property type="entry name" value="RNA POLYMERASE ECF-TYPE SIGMA FACTO"/>
    <property type="match status" value="1"/>
</dbReference>
<organism evidence="8 9">
    <name type="scientific">Allotamlana fucoidanivorans</name>
    <dbReference type="NCBI Taxonomy" id="2583814"/>
    <lineage>
        <taxon>Bacteria</taxon>
        <taxon>Pseudomonadati</taxon>
        <taxon>Bacteroidota</taxon>
        <taxon>Flavobacteriia</taxon>
        <taxon>Flavobacteriales</taxon>
        <taxon>Flavobacteriaceae</taxon>
        <taxon>Allotamlana</taxon>
    </lineage>
</organism>
<evidence type="ECO:0000259" key="6">
    <source>
        <dbReference type="Pfam" id="PF04542"/>
    </source>
</evidence>
<dbReference type="RefSeq" id="WP_139698532.1">
    <property type="nucleotide sequence ID" value="NZ_CP074074.1"/>
</dbReference>
<evidence type="ECO:0000256" key="5">
    <source>
        <dbReference type="ARBA" id="ARBA00023163"/>
    </source>
</evidence>
<dbReference type="InterPro" id="IPR007627">
    <property type="entry name" value="RNA_pol_sigma70_r2"/>
</dbReference>
<proteinExistence type="inferred from homology"/>
<dbReference type="GO" id="GO:0016987">
    <property type="term" value="F:sigma factor activity"/>
    <property type="evidence" value="ECO:0007669"/>
    <property type="project" value="UniProtKB-KW"/>
</dbReference>
<name>A0A5C4SEX7_9FLAO</name>
<dbReference type="Pfam" id="PF08281">
    <property type="entry name" value="Sigma70_r4_2"/>
    <property type="match status" value="1"/>
</dbReference>
<evidence type="ECO:0000256" key="4">
    <source>
        <dbReference type="ARBA" id="ARBA00023125"/>
    </source>
</evidence>
<dbReference type="AlphaFoldDB" id="A0A5C4SEX7"/>
<reference evidence="8 9" key="1">
    <citation type="submission" date="2019-05" db="EMBL/GenBank/DDBJ databases">
        <title>Tamlana fucoidanivorans sp. nov., isolated from the surface of algae collected from Fujian province in China.</title>
        <authorList>
            <person name="Li J."/>
        </authorList>
    </citation>
    <scope>NUCLEOTIDE SEQUENCE [LARGE SCALE GENOMIC DNA]</scope>
    <source>
        <strain evidence="8 9">CW2-9</strain>
    </source>
</reference>